<dbReference type="EMBL" id="CAJNOH010008685">
    <property type="protein sequence ID" value="CAF1484471.1"/>
    <property type="molecule type" value="Genomic_DNA"/>
</dbReference>
<name>A0A815RXZ3_9BILA</name>
<protein>
    <submittedName>
        <fullName evidence="1">Uncharacterized protein</fullName>
    </submittedName>
</protein>
<evidence type="ECO:0000313" key="2">
    <source>
        <dbReference type="EMBL" id="CAF1649402.1"/>
    </source>
</evidence>
<organism evidence="1 3">
    <name type="scientific">Rotaria sordida</name>
    <dbReference type="NCBI Taxonomy" id="392033"/>
    <lineage>
        <taxon>Eukaryota</taxon>
        <taxon>Metazoa</taxon>
        <taxon>Spiralia</taxon>
        <taxon>Gnathifera</taxon>
        <taxon>Rotifera</taxon>
        <taxon>Eurotatoria</taxon>
        <taxon>Bdelloidea</taxon>
        <taxon>Philodinida</taxon>
        <taxon>Philodinidae</taxon>
        <taxon>Rotaria</taxon>
    </lineage>
</organism>
<evidence type="ECO:0000313" key="4">
    <source>
        <dbReference type="Proteomes" id="UP000663870"/>
    </source>
</evidence>
<accession>A0A815RXZ3</accession>
<keyword evidence="4" id="KW-1185">Reference proteome</keyword>
<comment type="caution">
    <text evidence="1">The sequence shown here is derived from an EMBL/GenBank/DDBJ whole genome shotgun (WGS) entry which is preliminary data.</text>
</comment>
<dbReference type="Proteomes" id="UP000663870">
    <property type="component" value="Unassembled WGS sequence"/>
</dbReference>
<dbReference type="EMBL" id="CAJNOL010010392">
    <property type="protein sequence ID" value="CAF1649402.1"/>
    <property type="molecule type" value="Genomic_DNA"/>
</dbReference>
<gene>
    <name evidence="2" type="ORF">JXQ802_LOCUS54357</name>
    <name evidence="1" type="ORF">PYM288_LOCUS37908</name>
</gene>
<dbReference type="Proteomes" id="UP000663854">
    <property type="component" value="Unassembled WGS sequence"/>
</dbReference>
<dbReference type="AlphaFoldDB" id="A0A815RXZ3"/>
<reference evidence="1" key="1">
    <citation type="submission" date="2021-02" db="EMBL/GenBank/DDBJ databases">
        <authorList>
            <person name="Nowell W R."/>
        </authorList>
    </citation>
    <scope>NUCLEOTIDE SEQUENCE</scope>
</reference>
<sequence length="153" mass="17978">MSTTANIQTICLYVTIQNVDISITNTDIENGIRPIIDTDLPYIYFGKPYNIENTKQRKVYLKFPDEQILNEFTKNRLIQVRDKQIHMSPFNPQNIQLSDQMSHFLLIRISETHSNGKTLKDLTQFDINEYFKSFGQIVSCPWRKNFEAVLELQ</sequence>
<evidence type="ECO:0000313" key="3">
    <source>
        <dbReference type="Proteomes" id="UP000663854"/>
    </source>
</evidence>
<evidence type="ECO:0000313" key="1">
    <source>
        <dbReference type="EMBL" id="CAF1484471.1"/>
    </source>
</evidence>
<proteinExistence type="predicted"/>